<proteinExistence type="predicted"/>
<feature type="transmembrane region" description="Helical" evidence="1">
    <location>
        <begin position="6"/>
        <end position="28"/>
    </location>
</feature>
<gene>
    <name evidence="2" type="ORF">UFOVP203_17</name>
</gene>
<name>A0A6J7WJ94_9CAUD</name>
<organism evidence="2">
    <name type="scientific">uncultured Caudovirales phage</name>
    <dbReference type="NCBI Taxonomy" id="2100421"/>
    <lineage>
        <taxon>Viruses</taxon>
        <taxon>Duplodnaviria</taxon>
        <taxon>Heunggongvirae</taxon>
        <taxon>Uroviricota</taxon>
        <taxon>Caudoviricetes</taxon>
        <taxon>Peduoviridae</taxon>
        <taxon>Maltschvirus</taxon>
        <taxon>Maltschvirus maltsch</taxon>
    </lineage>
</organism>
<keyword evidence="1" id="KW-0812">Transmembrane</keyword>
<evidence type="ECO:0008006" key="3">
    <source>
        <dbReference type="Google" id="ProtNLM"/>
    </source>
</evidence>
<accession>A0A6J7WJ94</accession>
<dbReference type="EMBL" id="LR798255">
    <property type="protein sequence ID" value="CAB5217806.1"/>
    <property type="molecule type" value="Genomic_DNA"/>
</dbReference>
<protein>
    <recommendedName>
        <fullName evidence="3">Holin</fullName>
    </recommendedName>
</protein>
<sequence>MNQTITLAEAILISISTVLIWAFIKTLIETIENNNK</sequence>
<reference evidence="2" key="1">
    <citation type="submission" date="2020-05" db="EMBL/GenBank/DDBJ databases">
        <authorList>
            <person name="Chiriac C."/>
            <person name="Salcher M."/>
            <person name="Ghai R."/>
            <person name="Kavagutti S V."/>
        </authorList>
    </citation>
    <scope>NUCLEOTIDE SEQUENCE</scope>
</reference>
<keyword evidence="1" id="KW-1133">Transmembrane helix</keyword>
<evidence type="ECO:0000313" key="2">
    <source>
        <dbReference type="EMBL" id="CAB5217806.1"/>
    </source>
</evidence>
<keyword evidence="1" id="KW-0472">Membrane</keyword>
<evidence type="ECO:0000256" key="1">
    <source>
        <dbReference type="SAM" id="Phobius"/>
    </source>
</evidence>